<feature type="non-terminal residue" evidence="1">
    <location>
        <position position="1"/>
    </location>
</feature>
<feature type="non-terminal residue" evidence="1">
    <location>
        <position position="100"/>
    </location>
</feature>
<evidence type="ECO:0000313" key="2">
    <source>
        <dbReference type="Proteomes" id="UP000789860"/>
    </source>
</evidence>
<organism evidence="1 2">
    <name type="scientific">Scutellospora calospora</name>
    <dbReference type="NCBI Taxonomy" id="85575"/>
    <lineage>
        <taxon>Eukaryota</taxon>
        <taxon>Fungi</taxon>
        <taxon>Fungi incertae sedis</taxon>
        <taxon>Mucoromycota</taxon>
        <taxon>Glomeromycotina</taxon>
        <taxon>Glomeromycetes</taxon>
        <taxon>Diversisporales</taxon>
        <taxon>Gigasporaceae</taxon>
        <taxon>Scutellospora</taxon>
    </lineage>
</organism>
<keyword evidence="2" id="KW-1185">Reference proteome</keyword>
<gene>
    <name evidence="1" type="ORF">SCALOS_LOCUS10167</name>
</gene>
<dbReference type="EMBL" id="CAJVPM010036137">
    <property type="protein sequence ID" value="CAG8691953.1"/>
    <property type="molecule type" value="Genomic_DNA"/>
</dbReference>
<dbReference type="Proteomes" id="UP000789860">
    <property type="component" value="Unassembled WGS sequence"/>
</dbReference>
<sequence length="100" mass="12164">MTISYKKETPLEKHLHEFRDYDFKIQVERLNTNNARIYFVDKDKKKIHIPKNVTCYNLTSNIQENFYNINGTECFLNRKTKEEKKPTLWKDSDNVEFKDQ</sequence>
<reference evidence="1" key="1">
    <citation type="submission" date="2021-06" db="EMBL/GenBank/DDBJ databases">
        <authorList>
            <person name="Kallberg Y."/>
            <person name="Tangrot J."/>
            <person name="Rosling A."/>
        </authorList>
    </citation>
    <scope>NUCLEOTIDE SEQUENCE</scope>
    <source>
        <strain evidence="1">AU212A</strain>
    </source>
</reference>
<accession>A0ACA9P8D0</accession>
<protein>
    <submittedName>
        <fullName evidence="1">5777_t:CDS:1</fullName>
    </submittedName>
</protein>
<comment type="caution">
    <text evidence="1">The sequence shown here is derived from an EMBL/GenBank/DDBJ whole genome shotgun (WGS) entry which is preliminary data.</text>
</comment>
<proteinExistence type="predicted"/>
<name>A0ACA9P8D0_9GLOM</name>
<evidence type="ECO:0000313" key="1">
    <source>
        <dbReference type="EMBL" id="CAG8691953.1"/>
    </source>
</evidence>